<feature type="transmembrane region" description="Helical" evidence="10">
    <location>
        <begin position="12"/>
        <end position="32"/>
    </location>
</feature>
<evidence type="ECO:0000256" key="7">
    <source>
        <dbReference type="ARBA" id="ARBA00023033"/>
    </source>
</evidence>
<keyword evidence="7 9" id="KW-0503">Monooxygenase</keyword>
<dbReference type="PRINTS" id="PR01239">
    <property type="entry name" value="EP450IICYP52"/>
</dbReference>
<dbReference type="OMA" id="AKNPRIW"/>
<feature type="binding site" description="axial binding residue" evidence="8">
    <location>
        <position position="463"/>
    </location>
    <ligand>
        <name>heme</name>
        <dbReference type="ChEBI" id="CHEBI:30413"/>
    </ligand>
    <ligandPart>
        <name>Fe</name>
        <dbReference type="ChEBI" id="CHEBI:18248"/>
    </ligandPart>
</feature>
<keyword evidence="5 9" id="KW-0560">Oxidoreductase</keyword>
<comment type="cofactor">
    <cofactor evidence="1 8">
        <name>heme</name>
        <dbReference type="ChEBI" id="CHEBI:30413"/>
    </cofactor>
</comment>
<dbReference type="Gene3D" id="1.10.630.10">
    <property type="entry name" value="Cytochrome P450"/>
    <property type="match status" value="1"/>
</dbReference>
<evidence type="ECO:0000256" key="3">
    <source>
        <dbReference type="ARBA" id="ARBA00022617"/>
    </source>
</evidence>
<accession>A0A0U5GN70</accession>
<dbReference type="InterPro" id="IPR047146">
    <property type="entry name" value="Cyt_P450_E_CYP52_fungi"/>
</dbReference>
<dbReference type="Pfam" id="PF00067">
    <property type="entry name" value="p450"/>
    <property type="match status" value="1"/>
</dbReference>
<protein>
    <submittedName>
        <fullName evidence="11">Putative Cytochrome P450 alkane hydroxylase</fullName>
    </submittedName>
</protein>
<dbReference type="AlphaFoldDB" id="A0A0U5GN70"/>
<dbReference type="PRINTS" id="PR00464">
    <property type="entry name" value="EP450II"/>
</dbReference>
<dbReference type="PANTHER" id="PTHR24287:SF17">
    <property type="entry name" value="P450, PUTATIVE (EUROFUNG)-RELATED"/>
    <property type="match status" value="1"/>
</dbReference>
<dbReference type="EMBL" id="CDMC01000026">
    <property type="protein sequence ID" value="CEL11455.1"/>
    <property type="molecule type" value="Genomic_DNA"/>
</dbReference>
<organism evidence="11 12">
    <name type="scientific">Aspergillus calidoustus</name>
    <dbReference type="NCBI Taxonomy" id="454130"/>
    <lineage>
        <taxon>Eukaryota</taxon>
        <taxon>Fungi</taxon>
        <taxon>Dikarya</taxon>
        <taxon>Ascomycota</taxon>
        <taxon>Pezizomycotina</taxon>
        <taxon>Eurotiomycetes</taxon>
        <taxon>Eurotiomycetidae</taxon>
        <taxon>Eurotiales</taxon>
        <taxon>Aspergillaceae</taxon>
        <taxon>Aspergillus</taxon>
        <taxon>Aspergillus subgen. Nidulantes</taxon>
    </lineage>
</organism>
<comment type="similarity">
    <text evidence="2 9">Belongs to the cytochrome P450 family.</text>
</comment>
<evidence type="ECO:0000313" key="12">
    <source>
        <dbReference type="Proteomes" id="UP000054771"/>
    </source>
</evidence>
<dbReference type="Proteomes" id="UP000054771">
    <property type="component" value="Unassembled WGS sequence"/>
</dbReference>
<reference evidence="12" key="1">
    <citation type="journal article" date="2016" name="Genome Announc.">
        <title>Draft genome sequences of fungus Aspergillus calidoustus.</title>
        <authorList>
            <person name="Horn F."/>
            <person name="Linde J."/>
            <person name="Mattern D.J."/>
            <person name="Walther G."/>
            <person name="Guthke R."/>
            <person name="Scherlach K."/>
            <person name="Martin K."/>
            <person name="Brakhage A.A."/>
            <person name="Petzke L."/>
            <person name="Valiante V."/>
        </authorList>
    </citation>
    <scope>NUCLEOTIDE SEQUENCE [LARGE SCALE GENOMIC DNA]</scope>
    <source>
        <strain evidence="12">SF006504</strain>
    </source>
</reference>
<dbReference type="InterPro" id="IPR017972">
    <property type="entry name" value="Cyt_P450_CS"/>
</dbReference>
<keyword evidence="3 8" id="KW-0349">Heme</keyword>
<dbReference type="CDD" id="cd11063">
    <property type="entry name" value="CYP52"/>
    <property type="match status" value="1"/>
</dbReference>
<keyword evidence="10" id="KW-1133">Transmembrane helix</keyword>
<dbReference type="InterPro" id="IPR002974">
    <property type="entry name" value="Cyt_P450_E_CYP52_ascomycetes"/>
</dbReference>
<dbReference type="PROSITE" id="PS00086">
    <property type="entry name" value="CYTOCHROME_P450"/>
    <property type="match status" value="1"/>
</dbReference>
<gene>
    <name evidence="11" type="ORF">ASPCAL14557</name>
</gene>
<evidence type="ECO:0000256" key="8">
    <source>
        <dbReference type="PIRSR" id="PIRSR602402-1"/>
    </source>
</evidence>
<evidence type="ECO:0000256" key="4">
    <source>
        <dbReference type="ARBA" id="ARBA00022723"/>
    </source>
</evidence>
<proteinExistence type="inferred from homology"/>
<dbReference type="PRINTS" id="PR00385">
    <property type="entry name" value="P450"/>
</dbReference>
<dbReference type="GO" id="GO:0020037">
    <property type="term" value="F:heme binding"/>
    <property type="evidence" value="ECO:0007669"/>
    <property type="project" value="InterPro"/>
</dbReference>
<keyword evidence="4 8" id="KW-0479">Metal-binding</keyword>
<dbReference type="PANTHER" id="PTHR24287">
    <property type="entry name" value="P450, PUTATIVE (EUROFUNG)-RELATED"/>
    <property type="match status" value="1"/>
</dbReference>
<dbReference type="GO" id="GO:0016712">
    <property type="term" value="F:oxidoreductase activity, acting on paired donors, with incorporation or reduction of molecular oxygen, reduced flavin or flavoprotein as one donor, and incorporation of one atom of oxygen"/>
    <property type="evidence" value="ECO:0007669"/>
    <property type="project" value="InterPro"/>
</dbReference>
<dbReference type="InterPro" id="IPR036396">
    <property type="entry name" value="Cyt_P450_sf"/>
</dbReference>
<keyword evidence="10" id="KW-0812">Transmembrane</keyword>
<evidence type="ECO:0000256" key="2">
    <source>
        <dbReference type="ARBA" id="ARBA00010617"/>
    </source>
</evidence>
<evidence type="ECO:0000256" key="10">
    <source>
        <dbReference type="SAM" id="Phobius"/>
    </source>
</evidence>
<dbReference type="InterPro" id="IPR002402">
    <property type="entry name" value="Cyt_P450_E_grp-II"/>
</dbReference>
<evidence type="ECO:0000256" key="9">
    <source>
        <dbReference type="RuleBase" id="RU000461"/>
    </source>
</evidence>
<evidence type="ECO:0000256" key="6">
    <source>
        <dbReference type="ARBA" id="ARBA00023004"/>
    </source>
</evidence>
<evidence type="ECO:0000256" key="5">
    <source>
        <dbReference type="ARBA" id="ARBA00023002"/>
    </source>
</evidence>
<evidence type="ECO:0000256" key="1">
    <source>
        <dbReference type="ARBA" id="ARBA00001971"/>
    </source>
</evidence>
<keyword evidence="12" id="KW-1185">Reference proteome</keyword>
<name>A0A0U5GN70_ASPCI</name>
<dbReference type="InterPro" id="IPR001128">
    <property type="entry name" value="Cyt_P450"/>
</dbReference>
<keyword evidence="6 8" id="KW-0408">Iron</keyword>
<sequence length="515" mass="59455">MALLDLFNPPETVRGSIALYTGAVFLLFYFLNSIHQKWRRYRLAKQHGCGPIPALPKYDPFFALDRLWLNLKTAKERKILETNVRRYEEYGNTFRAQRITDPIILTREPENVKTILSLKFNDYSMGDRLQVFGSLLGHGIFTSDGEDWARSRHMIRPNFIKEQVAHLDIFEELMADLFALIPTDGSTVDLQELFFGFTIDSATEFLFGHNVHSLKKRLSQVVDTEPDFSEAFNYSLENIVTNSRFGPLMFLNRDQKAKEANQICHKMVEQFVDKAMRVREKHDEEKGADEEESRRYLFLNGLAQQTSDRTRIRDELMNVLLAGRDTTASLLSNMFFMLAKNPRIWARLQEEIATLDGRAPTYEELRDLKYLKWCINETLRLFPVVPLNSRTAIKDTIIPVGGGPDGRSPVFVPKGTAVGYSTWAMHRRKDFYGADADDFRPERWENLRPGWEYLPFNGGPRICVGQQYALTEASYVTTRIAQRYSVLESRDPGPWEEKLTLTLSSHNGTKVSLRH</sequence>
<dbReference type="STRING" id="454130.A0A0U5GN70"/>
<dbReference type="OrthoDB" id="1470350at2759"/>
<dbReference type="GO" id="GO:0005506">
    <property type="term" value="F:iron ion binding"/>
    <property type="evidence" value="ECO:0007669"/>
    <property type="project" value="InterPro"/>
</dbReference>
<evidence type="ECO:0000313" key="11">
    <source>
        <dbReference type="EMBL" id="CEL11455.1"/>
    </source>
</evidence>
<dbReference type="SUPFAM" id="SSF48264">
    <property type="entry name" value="Cytochrome P450"/>
    <property type="match status" value="1"/>
</dbReference>
<keyword evidence="10" id="KW-0472">Membrane</keyword>